<feature type="non-terminal residue" evidence="1">
    <location>
        <position position="1"/>
    </location>
</feature>
<evidence type="ECO:0000313" key="2">
    <source>
        <dbReference type="Proteomes" id="UP000054843"/>
    </source>
</evidence>
<sequence>LLKPPGVWSEVSNGADCAMVIRVRRPEPFRQRLSGSTTGCGIFKAEPTDWQPTWVPWKRWWRRFTSEKLAQGRGISAILLSPQPLTEALHTVCILRNRSAEEVKSIPTIDDEAASSSEQ</sequence>
<protein>
    <submittedName>
        <fullName evidence="1">Uncharacterized protein</fullName>
    </submittedName>
</protein>
<dbReference type="AlphaFoldDB" id="A0A0V1M362"/>
<dbReference type="Proteomes" id="UP000054843">
    <property type="component" value="Unassembled WGS sequence"/>
</dbReference>
<proteinExistence type="predicted"/>
<dbReference type="EMBL" id="JYDO01000279">
    <property type="protein sequence ID" value="KRZ65948.1"/>
    <property type="molecule type" value="Genomic_DNA"/>
</dbReference>
<evidence type="ECO:0000313" key="1">
    <source>
        <dbReference type="EMBL" id="KRZ65948.1"/>
    </source>
</evidence>
<reference evidence="1 2" key="1">
    <citation type="submission" date="2015-01" db="EMBL/GenBank/DDBJ databases">
        <title>Evolution of Trichinella species and genotypes.</title>
        <authorList>
            <person name="Korhonen P.K."/>
            <person name="Edoardo P."/>
            <person name="Giuseppe L.R."/>
            <person name="Gasser R.B."/>
        </authorList>
    </citation>
    <scope>NUCLEOTIDE SEQUENCE [LARGE SCALE GENOMIC DNA]</scope>
    <source>
        <strain evidence="1">ISS1980</strain>
    </source>
</reference>
<keyword evidence="2" id="KW-1185">Reference proteome</keyword>
<organism evidence="1 2">
    <name type="scientific">Trichinella papuae</name>
    <dbReference type="NCBI Taxonomy" id="268474"/>
    <lineage>
        <taxon>Eukaryota</taxon>
        <taxon>Metazoa</taxon>
        <taxon>Ecdysozoa</taxon>
        <taxon>Nematoda</taxon>
        <taxon>Enoplea</taxon>
        <taxon>Dorylaimia</taxon>
        <taxon>Trichinellida</taxon>
        <taxon>Trichinellidae</taxon>
        <taxon>Trichinella</taxon>
    </lineage>
</organism>
<comment type="caution">
    <text evidence="1">The sequence shown here is derived from an EMBL/GenBank/DDBJ whole genome shotgun (WGS) entry which is preliminary data.</text>
</comment>
<accession>A0A0V1M362</accession>
<gene>
    <name evidence="1" type="ORF">T10_5719</name>
</gene>
<name>A0A0V1M362_9BILA</name>